<sequence>MELIIGPRLYSTWSLRPWLVLKRCGADFTVREIDIYSPDGRAEMAGLSPSGLVPLLRVDGETIWDSLAISVWCAERYPQARLWPTDPHARWLARSATCEMHGGFTALRTHCGMGPDHTMVGPDRCPPPTGEGLDRDLRRMVSLWTEMRVRFGADGPYLFGEWSIADAFFTPVATRFRHFQIDLADYGDDGTAAAYRDALLAQPDFLEWSKEALR</sequence>
<dbReference type="Gene3D" id="3.40.30.10">
    <property type="entry name" value="Glutaredoxin"/>
    <property type="match status" value="1"/>
</dbReference>
<evidence type="ECO:0000313" key="2">
    <source>
        <dbReference type="EMBL" id="SFS76129.1"/>
    </source>
</evidence>
<dbReference type="SUPFAM" id="SSF52833">
    <property type="entry name" value="Thioredoxin-like"/>
    <property type="match status" value="1"/>
</dbReference>
<dbReference type="PANTHER" id="PTHR42673:SF4">
    <property type="entry name" value="MALEYLACETOACETATE ISOMERASE"/>
    <property type="match status" value="1"/>
</dbReference>
<dbReference type="AlphaFoldDB" id="A0A1I6SGU9"/>
<reference evidence="3" key="1">
    <citation type="submission" date="2016-10" db="EMBL/GenBank/DDBJ databases">
        <authorList>
            <person name="Varghese N."/>
            <person name="Submissions S."/>
        </authorList>
    </citation>
    <scope>NUCLEOTIDE SEQUENCE [LARGE SCALE GENOMIC DNA]</scope>
    <source>
        <strain evidence="3">CGMCC 1.10683</strain>
    </source>
</reference>
<gene>
    <name evidence="2" type="ORF">SAMN05192570_2400</name>
</gene>
<name>A0A1I6SGU9_9CAUL</name>
<keyword evidence="2" id="KW-0808">Transferase</keyword>
<dbReference type="InterPro" id="IPR036249">
    <property type="entry name" value="Thioredoxin-like_sf"/>
</dbReference>
<evidence type="ECO:0000259" key="1">
    <source>
        <dbReference type="PROSITE" id="PS50404"/>
    </source>
</evidence>
<proteinExistence type="predicted"/>
<dbReference type="GO" id="GO:0006559">
    <property type="term" value="P:L-phenylalanine catabolic process"/>
    <property type="evidence" value="ECO:0007669"/>
    <property type="project" value="TreeGrafter"/>
</dbReference>
<keyword evidence="3" id="KW-1185">Reference proteome</keyword>
<protein>
    <submittedName>
        <fullName evidence="2">Glutathione S-transferase</fullName>
    </submittedName>
</protein>
<dbReference type="GO" id="GO:0004364">
    <property type="term" value="F:glutathione transferase activity"/>
    <property type="evidence" value="ECO:0007669"/>
    <property type="project" value="TreeGrafter"/>
</dbReference>
<accession>A0A1I6SGU9</accession>
<dbReference type="PROSITE" id="PS50404">
    <property type="entry name" value="GST_NTER"/>
    <property type="match status" value="1"/>
</dbReference>
<dbReference type="InterPro" id="IPR004045">
    <property type="entry name" value="Glutathione_S-Trfase_N"/>
</dbReference>
<dbReference type="GO" id="GO:0016034">
    <property type="term" value="F:maleylacetoacetate isomerase activity"/>
    <property type="evidence" value="ECO:0007669"/>
    <property type="project" value="TreeGrafter"/>
</dbReference>
<dbReference type="GO" id="GO:0006749">
    <property type="term" value="P:glutathione metabolic process"/>
    <property type="evidence" value="ECO:0007669"/>
    <property type="project" value="TreeGrafter"/>
</dbReference>
<dbReference type="SUPFAM" id="SSF47616">
    <property type="entry name" value="GST C-terminal domain-like"/>
    <property type="match status" value="1"/>
</dbReference>
<dbReference type="PANTHER" id="PTHR42673">
    <property type="entry name" value="MALEYLACETOACETATE ISOMERASE"/>
    <property type="match status" value="1"/>
</dbReference>
<dbReference type="OrthoDB" id="9799538at2"/>
<dbReference type="RefSeq" id="WP_092310899.1">
    <property type="nucleotide sequence ID" value="NZ_FOZV01000005.1"/>
</dbReference>
<dbReference type="Pfam" id="PF13409">
    <property type="entry name" value="GST_N_2"/>
    <property type="match status" value="1"/>
</dbReference>
<evidence type="ECO:0000313" key="3">
    <source>
        <dbReference type="Proteomes" id="UP000198788"/>
    </source>
</evidence>
<dbReference type="CDD" id="cd03194">
    <property type="entry name" value="GST_C_3"/>
    <property type="match status" value="1"/>
</dbReference>
<dbReference type="InterPro" id="IPR036282">
    <property type="entry name" value="Glutathione-S-Trfase_C_sf"/>
</dbReference>
<dbReference type="Proteomes" id="UP000198788">
    <property type="component" value="Unassembled WGS sequence"/>
</dbReference>
<dbReference type="EMBL" id="FOZV01000005">
    <property type="protein sequence ID" value="SFS76129.1"/>
    <property type="molecule type" value="Genomic_DNA"/>
</dbReference>
<dbReference type="Gene3D" id="1.20.1050.10">
    <property type="match status" value="1"/>
</dbReference>
<feature type="domain" description="GST N-terminal" evidence="1">
    <location>
        <begin position="1"/>
        <end position="81"/>
    </location>
</feature>
<dbReference type="STRING" id="871741.SAMN05192570_2400"/>
<organism evidence="2 3">
    <name type="scientific">Brevundimonas viscosa</name>
    <dbReference type="NCBI Taxonomy" id="871741"/>
    <lineage>
        <taxon>Bacteria</taxon>
        <taxon>Pseudomonadati</taxon>
        <taxon>Pseudomonadota</taxon>
        <taxon>Alphaproteobacteria</taxon>
        <taxon>Caulobacterales</taxon>
        <taxon>Caulobacteraceae</taxon>
        <taxon>Brevundimonas</taxon>
    </lineage>
</organism>